<evidence type="ECO:0000256" key="7">
    <source>
        <dbReference type="SAM" id="Phobius"/>
    </source>
</evidence>
<evidence type="ECO:0000256" key="3">
    <source>
        <dbReference type="ARBA" id="ARBA00022741"/>
    </source>
</evidence>
<feature type="domain" description="ABC transmembrane type-1" evidence="9">
    <location>
        <begin position="27"/>
        <end position="309"/>
    </location>
</feature>
<comment type="subcellular location">
    <subcellularLocation>
        <location evidence="1">Cell membrane</location>
        <topology evidence="1">Multi-pass membrane protein</topology>
    </subcellularLocation>
</comment>
<dbReference type="InterPro" id="IPR039421">
    <property type="entry name" value="Type_1_exporter"/>
</dbReference>
<dbReference type="CDD" id="cd03228">
    <property type="entry name" value="ABCC_MRP_Like"/>
    <property type="match status" value="1"/>
</dbReference>
<evidence type="ECO:0000256" key="6">
    <source>
        <dbReference type="ARBA" id="ARBA00023136"/>
    </source>
</evidence>
<dbReference type="PANTHER" id="PTHR43394:SF1">
    <property type="entry name" value="ATP-BINDING CASSETTE SUB-FAMILY B MEMBER 10, MITOCHONDRIAL"/>
    <property type="match status" value="1"/>
</dbReference>
<proteinExistence type="predicted"/>
<dbReference type="Gene3D" id="1.20.1560.10">
    <property type="entry name" value="ABC transporter type 1, transmembrane domain"/>
    <property type="match status" value="1"/>
</dbReference>
<feature type="transmembrane region" description="Helical" evidence="7">
    <location>
        <begin position="59"/>
        <end position="80"/>
    </location>
</feature>
<dbReference type="CDD" id="cd07346">
    <property type="entry name" value="ABC_6TM_exporters"/>
    <property type="match status" value="1"/>
</dbReference>
<evidence type="ECO:0000256" key="5">
    <source>
        <dbReference type="ARBA" id="ARBA00022989"/>
    </source>
</evidence>
<dbReference type="GO" id="GO:0005524">
    <property type="term" value="F:ATP binding"/>
    <property type="evidence" value="ECO:0007669"/>
    <property type="project" value="UniProtKB-KW"/>
</dbReference>
<dbReference type="PROSITE" id="PS50893">
    <property type="entry name" value="ABC_TRANSPORTER_2"/>
    <property type="match status" value="1"/>
</dbReference>
<dbReference type="InterPro" id="IPR011527">
    <property type="entry name" value="ABC1_TM_dom"/>
</dbReference>
<dbReference type="InterPro" id="IPR003593">
    <property type="entry name" value="AAA+_ATPase"/>
</dbReference>
<reference evidence="10" key="1">
    <citation type="submission" date="2020-08" db="EMBL/GenBank/DDBJ databases">
        <title>Genome public.</title>
        <authorList>
            <person name="Liu C."/>
            <person name="Sun Q."/>
        </authorList>
    </citation>
    <scope>NUCLEOTIDE SEQUENCE</scope>
    <source>
        <strain evidence="10">BX21</strain>
    </source>
</reference>
<dbReference type="PROSITE" id="PS50929">
    <property type="entry name" value="ABC_TM1F"/>
    <property type="match status" value="1"/>
</dbReference>
<dbReference type="Proteomes" id="UP000601171">
    <property type="component" value="Unassembled WGS sequence"/>
</dbReference>
<name>A0A926IKR8_9FIRM</name>
<evidence type="ECO:0000259" key="9">
    <source>
        <dbReference type="PROSITE" id="PS50929"/>
    </source>
</evidence>
<dbReference type="SMART" id="SM00382">
    <property type="entry name" value="AAA"/>
    <property type="match status" value="1"/>
</dbReference>
<dbReference type="Pfam" id="PF00005">
    <property type="entry name" value="ABC_tran"/>
    <property type="match status" value="1"/>
</dbReference>
<dbReference type="Gene3D" id="3.40.50.300">
    <property type="entry name" value="P-loop containing nucleotide triphosphate hydrolases"/>
    <property type="match status" value="1"/>
</dbReference>
<dbReference type="PANTHER" id="PTHR43394">
    <property type="entry name" value="ATP-DEPENDENT PERMEASE MDL1, MITOCHONDRIAL"/>
    <property type="match status" value="1"/>
</dbReference>
<keyword evidence="4 10" id="KW-0067">ATP-binding</keyword>
<dbReference type="EMBL" id="JACRTG010000024">
    <property type="protein sequence ID" value="MBC8588585.1"/>
    <property type="molecule type" value="Genomic_DNA"/>
</dbReference>
<keyword evidence="5 7" id="KW-1133">Transmembrane helix</keyword>
<dbReference type="InterPro" id="IPR017871">
    <property type="entry name" value="ABC_transporter-like_CS"/>
</dbReference>
<keyword evidence="11" id="KW-1185">Reference proteome</keyword>
<keyword evidence="3" id="KW-0547">Nucleotide-binding</keyword>
<evidence type="ECO:0000313" key="11">
    <source>
        <dbReference type="Proteomes" id="UP000601171"/>
    </source>
</evidence>
<dbReference type="GO" id="GO:0005886">
    <property type="term" value="C:plasma membrane"/>
    <property type="evidence" value="ECO:0007669"/>
    <property type="project" value="UniProtKB-SubCell"/>
</dbReference>
<feature type="transmembrane region" description="Helical" evidence="7">
    <location>
        <begin position="168"/>
        <end position="188"/>
    </location>
</feature>
<feature type="domain" description="ABC transporter" evidence="8">
    <location>
        <begin position="340"/>
        <end position="570"/>
    </location>
</feature>
<comment type="caution">
    <text evidence="10">The sequence shown here is derived from an EMBL/GenBank/DDBJ whole genome shotgun (WGS) entry which is preliminary data.</text>
</comment>
<feature type="transmembrane region" description="Helical" evidence="7">
    <location>
        <begin position="252"/>
        <end position="270"/>
    </location>
</feature>
<organism evidence="10 11">
    <name type="scientific">Paratissierella segnis</name>
    <dbReference type="NCBI Taxonomy" id="2763679"/>
    <lineage>
        <taxon>Bacteria</taxon>
        <taxon>Bacillati</taxon>
        <taxon>Bacillota</taxon>
        <taxon>Tissierellia</taxon>
        <taxon>Tissierellales</taxon>
        <taxon>Tissierellaceae</taxon>
        <taxon>Paratissierella</taxon>
    </lineage>
</organism>
<dbReference type="InterPro" id="IPR003439">
    <property type="entry name" value="ABC_transporter-like_ATP-bd"/>
</dbReference>
<dbReference type="Pfam" id="PF00664">
    <property type="entry name" value="ABC_membrane"/>
    <property type="match status" value="1"/>
</dbReference>
<dbReference type="GO" id="GO:0015421">
    <property type="term" value="F:ABC-type oligopeptide transporter activity"/>
    <property type="evidence" value="ECO:0007669"/>
    <property type="project" value="TreeGrafter"/>
</dbReference>
<gene>
    <name evidence="10" type="ORF">H8707_10120</name>
</gene>
<dbReference type="PROSITE" id="PS00211">
    <property type="entry name" value="ABC_TRANSPORTER_1"/>
    <property type="match status" value="1"/>
</dbReference>
<evidence type="ECO:0000259" key="8">
    <source>
        <dbReference type="PROSITE" id="PS50893"/>
    </source>
</evidence>
<dbReference type="GO" id="GO:0016887">
    <property type="term" value="F:ATP hydrolysis activity"/>
    <property type="evidence" value="ECO:0007669"/>
    <property type="project" value="InterPro"/>
</dbReference>
<evidence type="ECO:0000256" key="4">
    <source>
        <dbReference type="ARBA" id="ARBA00022840"/>
    </source>
</evidence>
<keyword evidence="6 7" id="KW-0472">Membrane</keyword>
<evidence type="ECO:0000256" key="2">
    <source>
        <dbReference type="ARBA" id="ARBA00022692"/>
    </source>
</evidence>
<feature type="transmembrane region" description="Helical" evidence="7">
    <location>
        <begin position="276"/>
        <end position="295"/>
    </location>
</feature>
<sequence>MSKMKIEPMKQPDKIVNYWKKEKFVVALIVIFGLSYNITIILGPIYQGKLIDSIAYGNSLSSVIILAITYTLLIGINQLLRYFKRFYIRRFANSTSATMRLMIYNNIMHKSISELDDENTGNLMTRAISDVDLCVEGMRKFTTEVFDTGVLMVTYIISMLVYDVKITILSIIFVPIAMVLAEKLKTVIYKYSKEYRQKSSELADITYDAIENSMIYRVNGMESKNSVKYIEELEDLQDKAIKANILENSMQPIYNVIAMLGIIIVIYLGGTKVINGGWTVGAFSTYVAMFTAMAFKASKAAKLFNSVQKSQVSWKRIKPYLEEYKIKDTSSNIDTSCTLLSVKNLSFSYEDGKGNIIENVNFTGSQGEIIGVTGSIASGKSTLGISLLGLYPYVGSIKIDGKELKDYSEYERSQMISYLGHKPQLLSDTIYNNITLGSKSDITSVLKDVCFDKDLEAMRNGQNTLVGNSGIKLSGGQQARIALARALNNKNKIIILDDPFSAVDMKTEEKIIENLKNNYNDSLIILISHRLAIFNRIDKIILLNDDKTVDYGTHNELIKKSELYSTIYNLQNTEGGNNDEHNKKVSI</sequence>
<dbReference type="SUPFAM" id="SSF52540">
    <property type="entry name" value="P-loop containing nucleoside triphosphate hydrolases"/>
    <property type="match status" value="1"/>
</dbReference>
<dbReference type="AlphaFoldDB" id="A0A926IKR8"/>
<feature type="transmembrane region" description="Helical" evidence="7">
    <location>
        <begin position="24"/>
        <end position="47"/>
    </location>
</feature>
<dbReference type="RefSeq" id="WP_262430042.1">
    <property type="nucleotide sequence ID" value="NZ_JACRTG010000024.1"/>
</dbReference>
<protein>
    <submittedName>
        <fullName evidence="10">ABC transporter ATP-binding protein</fullName>
    </submittedName>
</protein>
<evidence type="ECO:0000313" key="10">
    <source>
        <dbReference type="EMBL" id="MBC8588585.1"/>
    </source>
</evidence>
<evidence type="ECO:0000256" key="1">
    <source>
        <dbReference type="ARBA" id="ARBA00004651"/>
    </source>
</evidence>
<keyword evidence="2 7" id="KW-0812">Transmembrane</keyword>
<dbReference type="InterPro" id="IPR027417">
    <property type="entry name" value="P-loop_NTPase"/>
</dbReference>
<accession>A0A926IKR8</accession>
<dbReference type="InterPro" id="IPR036640">
    <property type="entry name" value="ABC1_TM_sf"/>
</dbReference>
<dbReference type="SUPFAM" id="SSF90123">
    <property type="entry name" value="ABC transporter transmembrane region"/>
    <property type="match status" value="1"/>
</dbReference>